<feature type="domain" description="SUN" evidence="5">
    <location>
        <begin position="192"/>
        <end position="353"/>
    </location>
</feature>
<evidence type="ECO:0000259" key="5">
    <source>
        <dbReference type="PROSITE" id="PS51469"/>
    </source>
</evidence>
<dbReference type="Proteomes" id="UP000694941">
    <property type="component" value="Unplaced"/>
</dbReference>
<gene>
    <name evidence="7" type="primary">LOC106476779</name>
</gene>
<keyword evidence="3" id="KW-1133">Transmembrane helix</keyword>
<dbReference type="PROSITE" id="PS51469">
    <property type="entry name" value="SUN"/>
    <property type="match status" value="1"/>
</dbReference>
<dbReference type="PANTHER" id="PTHR12911">
    <property type="entry name" value="SAD1/UNC-84-LIKE PROTEIN-RELATED"/>
    <property type="match status" value="1"/>
</dbReference>
<proteinExistence type="predicted"/>
<evidence type="ECO:0000313" key="6">
    <source>
        <dbReference type="Proteomes" id="UP000694941"/>
    </source>
</evidence>
<dbReference type="Gene3D" id="2.60.120.260">
    <property type="entry name" value="Galactose-binding domain-like"/>
    <property type="match status" value="1"/>
</dbReference>
<evidence type="ECO:0000313" key="7">
    <source>
        <dbReference type="RefSeq" id="XP_013792860.1"/>
    </source>
</evidence>
<keyword evidence="6" id="KW-1185">Reference proteome</keyword>
<keyword evidence="4" id="KW-0472">Membrane</keyword>
<dbReference type="GeneID" id="106476779"/>
<comment type="subcellular location">
    <subcellularLocation>
        <location evidence="1">Membrane</location>
    </subcellularLocation>
</comment>
<accession>A0ABM1C232</accession>
<dbReference type="RefSeq" id="XP_013792860.1">
    <property type="nucleotide sequence ID" value="XM_013937406.2"/>
</dbReference>
<evidence type="ECO:0000256" key="1">
    <source>
        <dbReference type="ARBA" id="ARBA00004370"/>
    </source>
</evidence>
<dbReference type="PANTHER" id="PTHR12911:SF8">
    <property type="entry name" value="KLAROID PROTEIN-RELATED"/>
    <property type="match status" value="1"/>
</dbReference>
<sequence>MGTTENQSLPYVTISQLDNKFDILEQQIKGLQDVMTGMKNCCRNQSEYLVAAENHLAFLLTQVMNGNEDVSSVFTTFGQWLKNNFVTRNQFTSQMSSLADRVTSELTTSMKQRIEKIAETAAAAIASSSAKSLREELSKEEATSASAVFSASINGSQKCASEEEVKKVVRDAIYLYDADKTGLVDFALESQGGIIVSTRCSETYQMGVGQYRIFGIPIWHAYNSPRTVIQPNIHPGECWAFKGSFGYLVIKLSAVIKPTAFTIEHIPKSLSPTGNIDSAPKDFTVLGLWEETDLEGKVLGEYTYDQDGEPLQHFIVKEQDPGFFSVVEVRIHSNHGNMDYTCVYRIRVHGVRQ</sequence>
<keyword evidence="2" id="KW-0812">Transmembrane</keyword>
<name>A0ABM1C232_LIMPO</name>
<protein>
    <submittedName>
        <fullName evidence="7">SUN domain-containing protein 1-like</fullName>
    </submittedName>
</protein>
<dbReference type="InterPro" id="IPR045119">
    <property type="entry name" value="SUN1-5"/>
</dbReference>
<evidence type="ECO:0000256" key="4">
    <source>
        <dbReference type="ARBA" id="ARBA00023136"/>
    </source>
</evidence>
<organism evidence="6 7">
    <name type="scientific">Limulus polyphemus</name>
    <name type="common">Atlantic horseshoe crab</name>
    <dbReference type="NCBI Taxonomy" id="6850"/>
    <lineage>
        <taxon>Eukaryota</taxon>
        <taxon>Metazoa</taxon>
        <taxon>Ecdysozoa</taxon>
        <taxon>Arthropoda</taxon>
        <taxon>Chelicerata</taxon>
        <taxon>Merostomata</taxon>
        <taxon>Xiphosura</taxon>
        <taxon>Limulidae</taxon>
        <taxon>Limulus</taxon>
    </lineage>
</organism>
<evidence type="ECO:0000256" key="3">
    <source>
        <dbReference type="ARBA" id="ARBA00022989"/>
    </source>
</evidence>
<evidence type="ECO:0000256" key="2">
    <source>
        <dbReference type="ARBA" id="ARBA00022692"/>
    </source>
</evidence>
<reference evidence="7" key="1">
    <citation type="submission" date="2025-08" db="UniProtKB">
        <authorList>
            <consortium name="RefSeq"/>
        </authorList>
    </citation>
    <scope>IDENTIFICATION</scope>
    <source>
        <tissue evidence="7">Muscle</tissue>
    </source>
</reference>
<dbReference type="InterPro" id="IPR012919">
    <property type="entry name" value="SUN_dom"/>
</dbReference>
<dbReference type="Pfam" id="PF07738">
    <property type="entry name" value="Sad1_UNC"/>
    <property type="match status" value="1"/>
</dbReference>